<name>A0A197KDV7_9FUNG</name>
<accession>A0A197KDV7</accession>
<reference evidence="1 2" key="1">
    <citation type="submission" date="2016-05" db="EMBL/GenBank/DDBJ databases">
        <title>Genome sequencing reveals origins of a unique bacterial endosymbiosis in the earliest lineages of terrestrial Fungi.</title>
        <authorList>
            <consortium name="DOE Joint Genome Institute"/>
            <person name="Uehling J."/>
            <person name="Gryganskyi A."/>
            <person name="Hameed K."/>
            <person name="Tschaplinski T."/>
            <person name="Misztal P."/>
            <person name="Wu S."/>
            <person name="Desiro A."/>
            <person name="Vande Pol N."/>
            <person name="Du Z.-Y."/>
            <person name="Zienkiewicz A."/>
            <person name="Zienkiewicz K."/>
            <person name="Morin E."/>
            <person name="Tisserant E."/>
            <person name="Splivallo R."/>
            <person name="Hainaut M."/>
            <person name="Henrissat B."/>
            <person name="Ohm R."/>
            <person name="Kuo A."/>
            <person name="Yan J."/>
            <person name="Lipzen A."/>
            <person name="Nolan M."/>
            <person name="Labutti K."/>
            <person name="Barry K."/>
            <person name="Goldstein A."/>
            <person name="Labbe J."/>
            <person name="Schadt C."/>
            <person name="Tuskan G."/>
            <person name="Grigoriev I."/>
            <person name="Martin F."/>
            <person name="Vilgalys R."/>
            <person name="Bonito G."/>
        </authorList>
    </citation>
    <scope>NUCLEOTIDE SEQUENCE [LARGE SCALE GENOMIC DNA]</scope>
    <source>
        <strain evidence="1 2">AG-77</strain>
    </source>
</reference>
<evidence type="ECO:0000313" key="2">
    <source>
        <dbReference type="Proteomes" id="UP000078512"/>
    </source>
</evidence>
<dbReference type="EMBL" id="KV442017">
    <property type="protein sequence ID" value="OAQ34574.1"/>
    <property type="molecule type" value="Genomic_DNA"/>
</dbReference>
<proteinExistence type="predicted"/>
<dbReference type="AlphaFoldDB" id="A0A197KDV7"/>
<keyword evidence="2" id="KW-1185">Reference proteome</keyword>
<sequence length="283" mass="30006">MRKVPFGPTVGKETLLLVHGSHDNLVITEATATFELDGDRAVDEVTLTFRATCNSGTVGTGENRKSFKGTVFQGADMAQVVPLINLDVPFASQKWILSTAAGATPRTIAKRFYKKASCSHDQPGQAFSLIRVPYLDPMRFPSSSLEVPDFRSFSVVLLDPPEALLGLERAAPMPALLLEHSLPAALGSVPKTATAVVASGTGFGGSLLSSVSVPQRYVIMGSQVSVAVLVGSLSKGSKNEGRAVVVLGASFVFVETRVAKSRVNIQQDELYATELITIPLTMG</sequence>
<protein>
    <submittedName>
        <fullName evidence="1">Uncharacterized protein</fullName>
    </submittedName>
</protein>
<dbReference type="OrthoDB" id="10656081at2759"/>
<gene>
    <name evidence="1" type="ORF">K457DRAFT_121729</name>
</gene>
<evidence type="ECO:0000313" key="1">
    <source>
        <dbReference type="EMBL" id="OAQ34574.1"/>
    </source>
</evidence>
<organism evidence="1 2">
    <name type="scientific">Linnemannia elongata AG-77</name>
    <dbReference type="NCBI Taxonomy" id="1314771"/>
    <lineage>
        <taxon>Eukaryota</taxon>
        <taxon>Fungi</taxon>
        <taxon>Fungi incertae sedis</taxon>
        <taxon>Mucoromycota</taxon>
        <taxon>Mortierellomycotina</taxon>
        <taxon>Mortierellomycetes</taxon>
        <taxon>Mortierellales</taxon>
        <taxon>Mortierellaceae</taxon>
        <taxon>Linnemannia</taxon>
    </lineage>
</organism>
<dbReference type="Proteomes" id="UP000078512">
    <property type="component" value="Unassembled WGS sequence"/>
</dbReference>